<dbReference type="EMBL" id="AZXY01000011">
    <property type="protein sequence ID" value="KSZ57008.1"/>
    <property type="molecule type" value="Genomic_DNA"/>
</dbReference>
<dbReference type="Gene3D" id="2.40.50.140">
    <property type="entry name" value="Nucleic acid-binding proteins"/>
    <property type="match status" value="1"/>
</dbReference>
<sequence>MPSTTTELSPMLATLGPPPTGNWAFEMKWDGQRTLATVADGQCRLTSRTGNEITRSFPELPHPLTTATGGRDCIVDGEIVTLDSEGRPSFARLQRRMHVHHPTEELRAELPVLIYLFDVLALDGESTTELSYLERRAVLEDLIVPGPRVQLSPFWTDVDAPTMLTVAREHGLEGIVAKDPDAPYLPGTRSDGWIKTPLRRNTEVVVVGWLPGSGKAAGGIGSLLLGAHDDEERLVFIGRVGTGFTAATRRELRSQLRPLERPTTPLAVAPPARETHGAHWVEPILVGEVEYREYAGGSLRHPSWRGLRTDKTVPEVDLPGRH</sequence>
<feature type="domain" description="ATP-dependent DNA ligase family profile" evidence="5">
    <location>
        <begin position="105"/>
        <end position="229"/>
    </location>
</feature>
<reference evidence="6 7" key="2">
    <citation type="journal article" date="2016" name="Genome Announc.">
        <title>Draft Genome Sequence of a Versatile Hydrocarbon-Degrading Bacterium, Rhodococcus pyridinivorans Strain KG-16, Collected from Oil Fields in India.</title>
        <authorList>
            <person name="Aggarwal R.K."/>
            <person name="Dawar C."/>
            <person name="Phanindranath R."/>
            <person name="Mutnuri L."/>
            <person name="Dayal A.M."/>
        </authorList>
    </citation>
    <scope>NUCLEOTIDE SEQUENCE [LARGE SCALE GENOMIC DNA]</scope>
    <source>
        <strain evidence="6 7">KG-16</strain>
    </source>
</reference>
<dbReference type="GO" id="GO:0006281">
    <property type="term" value="P:DNA repair"/>
    <property type="evidence" value="ECO:0007669"/>
    <property type="project" value="InterPro"/>
</dbReference>
<evidence type="ECO:0000256" key="4">
    <source>
        <dbReference type="ARBA" id="ARBA00034003"/>
    </source>
</evidence>
<comment type="caution">
    <text evidence="6">The sequence shown here is derived from an EMBL/GenBank/DDBJ whole genome shotgun (WGS) entry which is preliminary data.</text>
</comment>
<dbReference type="InterPro" id="IPR014146">
    <property type="entry name" value="LigD_ligase_dom"/>
</dbReference>
<name>A0A0V9UG86_9NOCA</name>
<dbReference type="PANTHER" id="PTHR45674">
    <property type="entry name" value="DNA LIGASE 1/3 FAMILY MEMBER"/>
    <property type="match status" value="1"/>
</dbReference>
<dbReference type="InterPro" id="IPR012310">
    <property type="entry name" value="DNA_ligase_ATP-dep_cent"/>
</dbReference>
<gene>
    <name evidence="6" type="ORF">Z045_19740</name>
</gene>
<evidence type="ECO:0000256" key="1">
    <source>
        <dbReference type="ARBA" id="ARBA00007572"/>
    </source>
</evidence>
<accession>A0A0V9UG86</accession>
<dbReference type="SUPFAM" id="SSF56091">
    <property type="entry name" value="DNA ligase/mRNA capping enzyme, catalytic domain"/>
    <property type="match status" value="1"/>
</dbReference>
<dbReference type="Pfam" id="PF04679">
    <property type="entry name" value="DNA_ligase_A_C"/>
    <property type="match status" value="1"/>
</dbReference>
<dbReference type="Proteomes" id="UP000053060">
    <property type="component" value="Unassembled WGS sequence"/>
</dbReference>
<proteinExistence type="inferred from homology"/>
<dbReference type="PANTHER" id="PTHR45674:SF4">
    <property type="entry name" value="DNA LIGASE 1"/>
    <property type="match status" value="1"/>
</dbReference>
<evidence type="ECO:0000313" key="7">
    <source>
        <dbReference type="Proteomes" id="UP000053060"/>
    </source>
</evidence>
<evidence type="ECO:0000256" key="2">
    <source>
        <dbReference type="ARBA" id="ARBA00012727"/>
    </source>
</evidence>
<dbReference type="InterPro" id="IPR050191">
    <property type="entry name" value="ATP-dep_DNA_ligase"/>
</dbReference>
<dbReference type="Pfam" id="PF01068">
    <property type="entry name" value="DNA_ligase_A_M"/>
    <property type="match status" value="1"/>
</dbReference>
<dbReference type="GO" id="GO:0003910">
    <property type="term" value="F:DNA ligase (ATP) activity"/>
    <property type="evidence" value="ECO:0007669"/>
    <property type="project" value="UniProtKB-EC"/>
</dbReference>
<dbReference type="GO" id="GO:0005524">
    <property type="term" value="F:ATP binding"/>
    <property type="evidence" value="ECO:0007669"/>
    <property type="project" value="InterPro"/>
</dbReference>
<protein>
    <recommendedName>
        <fullName evidence="2">DNA ligase (ATP)</fullName>
        <ecNumber evidence="2">6.5.1.1</ecNumber>
    </recommendedName>
</protein>
<evidence type="ECO:0000313" key="6">
    <source>
        <dbReference type="EMBL" id="KSZ57008.1"/>
    </source>
</evidence>
<dbReference type="CDD" id="cd07906">
    <property type="entry name" value="Adenylation_DNA_ligase_LigD_LigC"/>
    <property type="match status" value="1"/>
</dbReference>
<comment type="catalytic activity">
    <reaction evidence="4">
        <text>ATP + (deoxyribonucleotide)n-3'-hydroxyl + 5'-phospho-(deoxyribonucleotide)m = (deoxyribonucleotide)n+m + AMP + diphosphate.</text>
        <dbReference type="EC" id="6.5.1.1"/>
    </reaction>
</comment>
<organism evidence="6 7">
    <name type="scientific">Rhodococcus pyridinivorans KG-16</name>
    <dbReference type="NCBI Taxonomy" id="1441730"/>
    <lineage>
        <taxon>Bacteria</taxon>
        <taxon>Bacillati</taxon>
        <taxon>Actinomycetota</taxon>
        <taxon>Actinomycetes</taxon>
        <taxon>Mycobacteriales</taxon>
        <taxon>Nocardiaceae</taxon>
        <taxon>Rhodococcus</taxon>
    </lineage>
</organism>
<dbReference type="EC" id="6.5.1.1" evidence="2"/>
<dbReference type="Gene3D" id="3.30.1490.70">
    <property type="match status" value="1"/>
</dbReference>
<dbReference type="CDD" id="cd07971">
    <property type="entry name" value="OBF_DNA_ligase_LigD"/>
    <property type="match status" value="1"/>
</dbReference>
<dbReference type="RefSeq" id="WP_060653363.1">
    <property type="nucleotide sequence ID" value="NZ_AZXY01000011.1"/>
</dbReference>
<dbReference type="AlphaFoldDB" id="A0A0V9UG86"/>
<dbReference type="SUPFAM" id="SSF50249">
    <property type="entry name" value="Nucleic acid-binding proteins"/>
    <property type="match status" value="1"/>
</dbReference>
<reference evidence="7" key="1">
    <citation type="submission" date="2015-01" db="EMBL/GenBank/DDBJ databases">
        <title>Draft genome sequence of Rhodococcus pyridinivorans strain KG-16, a hydrocarbon-degrading bacterium.</title>
        <authorList>
            <person name="Aggarwal R.K."/>
            <person name="Dawar C."/>
        </authorList>
    </citation>
    <scope>NUCLEOTIDE SEQUENCE [LARGE SCALE GENOMIC DNA]</scope>
    <source>
        <strain evidence="7">KG-16</strain>
    </source>
</reference>
<keyword evidence="3 6" id="KW-0436">Ligase</keyword>
<dbReference type="NCBIfam" id="TIGR02779">
    <property type="entry name" value="NHEJ_ligase_lig"/>
    <property type="match status" value="1"/>
</dbReference>
<dbReference type="PATRIC" id="fig|1441730.3.peg.4126"/>
<dbReference type="InterPro" id="IPR012309">
    <property type="entry name" value="DNA_ligase_ATP-dep_C"/>
</dbReference>
<dbReference type="GO" id="GO:0006310">
    <property type="term" value="P:DNA recombination"/>
    <property type="evidence" value="ECO:0007669"/>
    <property type="project" value="InterPro"/>
</dbReference>
<comment type="similarity">
    <text evidence="1">Belongs to the ATP-dependent DNA ligase family.</text>
</comment>
<dbReference type="Gene3D" id="3.30.470.30">
    <property type="entry name" value="DNA ligase/mRNA capping enzyme"/>
    <property type="match status" value="1"/>
</dbReference>
<evidence type="ECO:0000256" key="3">
    <source>
        <dbReference type="ARBA" id="ARBA00022598"/>
    </source>
</evidence>
<dbReference type="PROSITE" id="PS50160">
    <property type="entry name" value="DNA_LIGASE_A3"/>
    <property type="match status" value="1"/>
</dbReference>
<dbReference type="InterPro" id="IPR012340">
    <property type="entry name" value="NA-bd_OB-fold"/>
</dbReference>
<evidence type="ECO:0000259" key="5">
    <source>
        <dbReference type="PROSITE" id="PS50160"/>
    </source>
</evidence>